<protein>
    <submittedName>
        <fullName evidence="1">Uncharacterized protein</fullName>
    </submittedName>
</protein>
<sequence>MTRHFVPQTLYIARQGLPILRHLSQFSVEGTLPPGVQLAAIEQDPSLASRLQDSVQSALPGMLAIRPSVRIHLLGYKAWSYQIHAYPDRGGLTIEEAAIALTKVVRRAYNDLVGMECLPGGWPLGPGGITFDQLYLVDVYQVSRGSIQLALTAEIPMPTDPI</sequence>
<reference evidence="1" key="2">
    <citation type="journal article" name="Front. Microbiol.">
        <title>Degradative Capacity of Two Strains of Rhodonia placenta: From Phenotype to Genotype.</title>
        <authorList>
            <person name="Kolle M."/>
            <person name="Horta M.A.C."/>
            <person name="Nowrousian M."/>
            <person name="Ohm R.A."/>
            <person name="Benz J.P."/>
            <person name="Pilgard A."/>
        </authorList>
    </citation>
    <scope>NUCLEOTIDE SEQUENCE</scope>
    <source>
        <strain evidence="1">FPRL280</strain>
    </source>
</reference>
<evidence type="ECO:0000313" key="2">
    <source>
        <dbReference type="Proteomes" id="UP000639403"/>
    </source>
</evidence>
<organism evidence="1 2">
    <name type="scientific">Rhodonia placenta</name>
    <dbReference type="NCBI Taxonomy" id="104341"/>
    <lineage>
        <taxon>Eukaryota</taxon>
        <taxon>Fungi</taxon>
        <taxon>Dikarya</taxon>
        <taxon>Basidiomycota</taxon>
        <taxon>Agaricomycotina</taxon>
        <taxon>Agaricomycetes</taxon>
        <taxon>Polyporales</taxon>
        <taxon>Adustoporiaceae</taxon>
        <taxon>Rhodonia</taxon>
    </lineage>
</organism>
<dbReference type="EMBL" id="JADOXO010000123">
    <property type="protein sequence ID" value="KAF9812765.1"/>
    <property type="molecule type" value="Genomic_DNA"/>
</dbReference>
<dbReference type="Proteomes" id="UP000639403">
    <property type="component" value="Unassembled WGS sequence"/>
</dbReference>
<name>A0A8H7P0U2_9APHY</name>
<evidence type="ECO:0000313" key="1">
    <source>
        <dbReference type="EMBL" id="KAF9812765.1"/>
    </source>
</evidence>
<gene>
    <name evidence="1" type="ORF">IEO21_06015</name>
</gene>
<reference evidence="1" key="1">
    <citation type="submission" date="2020-11" db="EMBL/GenBank/DDBJ databases">
        <authorList>
            <person name="Koelle M."/>
            <person name="Horta M.A.C."/>
            <person name="Nowrousian M."/>
            <person name="Ohm R.A."/>
            <person name="Benz P."/>
            <person name="Pilgard A."/>
        </authorList>
    </citation>
    <scope>NUCLEOTIDE SEQUENCE</scope>
    <source>
        <strain evidence="1">FPRL280</strain>
    </source>
</reference>
<dbReference type="AlphaFoldDB" id="A0A8H7P0U2"/>
<proteinExistence type="predicted"/>
<accession>A0A8H7P0U2</accession>
<comment type="caution">
    <text evidence="1">The sequence shown here is derived from an EMBL/GenBank/DDBJ whole genome shotgun (WGS) entry which is preliminary data.</text>
</comment>